<evidence type="ECO:0000259" key="3">
    <source>
        <dbReference type="Pfam" id="PF14737"/>
    </source>
</evidence>
<sequence>MAKKSIKKKAANRSASTQVDSAVTEAEGLKEAGRVLYDAGKFSQAAEKYSQAVAHAPLVASYPTNLSAALAKNGQYLEAIDAIRQAEGILASGRPSDDKILRVLSKRLEECLHQAAHFFSDNDGIITSLRAVSNTSEKVQWWDRYDHVHFDALPLRKSAVNTNLEFFTMSHDYFRSLLQEILDSWGTNPERTCPGDSDVSLDQIAPEHQRALNFLFGGVGDARQVFSTFIDICCLPSVLCVAMHFALLDIQPAALARDLVMLYLLWKTPLSKENYDLSVLSAKTAFYLFSCAAMPPDSHALSVA</sequence>
<dbReference type="InterPro" id="IPR027974">
    <property type="entry name" value="DUF4470"/>
</dbReference>
<evidence type="ECO:0000256" key="1">
    <source>
        <dbReference type="PROSITE-ProRule" id="PRU00339"/>
    </source>
</evidence>
<keyword evidence="5" id="KW-1185">Reference proteome</keyword>
<reference evidence="4" key="1">
    <citation type="submission" date="2023-03" db="EMBL/GenBank/DDBJ databases">
        <title>Massive genome expansion in bonnet fungi (Mycena s.s.) driven by repeated elements and novel gene families across ecological guilds.</title>
        <authorList>
            <consortium name="Lawrence Berkeley National Laboratory"/>
            <person name="Harder C.B."/>
            <person name="Miyauchi S."/>
            <person name="Viragh M."/>
            <person name="Kuo A."/>
            <person name="Thoen E."/>
            <person name="Andreopoulos B."/>
            <person name="Lu D."/>
            <person name="Skrede I."/>
            <person name="Drula E."/>
            <person name="Henrissat B."/>
            <person name="Morin E."/>
            <person name="Kohler A."/>
            <person name="Barry K."/>
            <person name="LaButti K."/>
            <person name="Morin E."/>
            <person name="Salamov A."/>
            <person name="Lipzen A."/>
            <person name="Mereny Z."/>
            <person name="Hegedus B."/>
            <person name="Baldrian P."/>
            <person name="Stursova M."/>
            <person name="Weitz H."/>
            <person name="Taylor A."/>
            <person name="Grigoriev I.V."/>
            <person name="Nagy L.G."/>
            <person name="Martin F."/>
            <person name="Kauserud H."/>
        </authorList>
    </citation>
    <scope>NUCLEOTIDE SEQUENCE</scope>
    <source>
        <strain evidence="4">CBHHK188m</strain>
    </source>
</reference>
<dbReference type="InterPro" id="IPR011990">
    <property type="entry name" value="TPR-like_helical_dom_sf"/>
</dbReference>
<protein>
    <recommendedName>
        <fullName evidence="3">DUF4470 domain-containing protein</fullName>
    </recommendedName>
</protein>
<accession>A0AAD7MRX9</accession>
<dbReference type="PROSITE" id="PS50005">
    <property type="entry name" value="TPR"/>
    <property type="match status" value="1"/>
</dbReference>
<comment type="caution">
    <text evidence="4">The sequence shown here is derived from an EMBL/GenBank/DDBJ whole genome shotgun (WGS) entry which is preliminary data.</text>
</comment>
<proteinExistence type="predicted"/>
<dbReference type="Proteomes" id="UP001215280">
    <property type="component" value="Unassembled WGS sequence"/>
</dbReference>
<evidence type="ECO:0000313" key="5">
    <source>
        <dbReference type="Proteomes" id="UP001215280"/>
    </source>
</evidence>
<gene>
    <name evidence="4" type="ORF">DFH07DRAFT_848700</name>
</gene>
<evidence type="ECO:0000313" key="4">
    <source>
        <dbReference type="EMBL" id="KAJ7730474.1"/>
    </source>
</evidence>
<feature type="repeat" description="TPR" evidence="1">
    <location>
        <begin position="26"/>
        <end position="59"/>
    </location>
</feature>
<dbReference type="Pfam" id="PF14737">
    <property type="entry name" value="DUF4470"/>
    <property type="match status" value="1"/>
</dbReference>
<dbReference type="EMBL" id="JARJLG010000190">
    <property type="protein sequence ID" value="KAJ7730474.1"/>
    <property type="molecule type" value="Genomic_DNA"/>
</dbReference>
<dbReference type="Gene3D" id="1.25.40.10">
    <property type="entry name" value="Tetratricopeptide repeat domain"/>
    <property type="match status" value="1"/>
</dbReference>
<dbReference type="SUPFAM" id="SSF48452">
    <property type="entry name" value="TPR-like"/>
    <property type="match status" value="1"/>
</dbReference>
<dbReference type="InterPro" id="IPR019734">
    <property type="entry name" value="TPR_rpt"/>
</dbReference>
<feature type="domain" description="DUF4470" evidence="3">
    <location>
        <begin position="205"/>
        <end position="271"/>
    </location>
</feature>
<organism evidence="4 5">
    <name type="scientific">Mycena maculata</name>
    <dbReference type="NCBI Taxonomy" id="230809"/>
    <lineage>
        <taxon>Eukaryota</taxon>
        <taxon>Fungi</taxon>
        <taxon>Dikarya</taxon>
        <taxon>Basidiomycota</taxon>
        <taxon>Agaricomycotina</taxon>
        <taxon>Agaricomycetes</taxon>
        <taxon>Agaricomycetidae</taxon>
        <taxon>Agaricales</taxon>
        <taxon>Marasmiineae</taxon>
        <taxon>Mycenaceae</taxon>
        <taxon>Mycena</taxon>
    </lineage>
</organism>
<feature type="compositionally biased region" description="Basic residues" evidence="2">
    <location>
        <begin position="1"/>
        <end position="11"/>
    </location>
</feature>
<name>A0AAD7MRX9_9AGAR</name>
<evidence type="ECO:0000256" key="2">
    <source>
        <dbReference type="SAM" id="MobiDB-lite"/>
    </source>
</evidence>
<feature type="region of interest" description="Disordered" evidence="2">
    <location>
        <begin position="1"/>
        <end position="23"/>
    </location>
</feature>
<keyword evidence="1" id="KW-0802">TPR repeat</keyword>
<dbReference type="AlphaFoldDB" id="A0AAD7MRX9"/>